<protein>
    <recommendedName>
        <fullName evidence="4">COP9 signalosome complex subunit 3</fullName>
    </recommendedName>
</protein>
<evidence type="ECO:0000313" key="9">
    <source>
        <dbReference type="EMBL" id="EAU82800.1"/>
    </source>
</evidence>
<dbReference type="VEuPathDB" id="FungiDB:CC1G_11317"/>
<evidence type="ECO:0000259" key="8">
    <source>
        <dbReference type="PROSITE" id="PS50250"/>
    </source>
</evidence>
<dbReference type="InterPro" id="IPR050756">
    <property type="entry name" value="CSN3"/>
</dbReference>
<dbReference type="GO" id="GO:0008180">
    <property type="term" value="C:COP9 signalosome"/>
    <property type="evidence" value="ECO:0007669"/>
    <property type="project" value="UniProtKB-KW"/>
</dbReference>
<dbReference type="OMA" id="NHYHDLV"/>
<evidence type="ECO:0000256" key="2">
    <source>
        <dbReference type="ARBA" id="ARBA00004496"/>
    </source>
</evidence>
<keyword evidence="6" id="KW-0736">Signalosome</keyword>
<feature type="domain" description="PCI" evidence="8">
    <location>
        <begin position="213"/>
        <end position="375"/>
    </location>
</feature>
<proteinExistence type="inferred from homology"/>
<organism evidence="9 10">
    <name type="scientific">Coprinopsis cinerea (strain Okayama-7 / 130 / ATCC MYA-4618 / FGSC 9003)</name>
    <name type="common">Inky cap fungus</name>
    <name type="synonym">Hormographiella aspergillata</name>
    <dbReference type="NCBI Taxonomy" id="240176"/>
    <lineage>
        <taxon>Eukaryota</taxon>
        <taxon>Fungi</taxon>
        <taxon>Dikarya</taxon>
        <taxon>Basidiomycota</taxon>
        <taxon>Agaricomycotina</taxon>
        <taxon>Agaricomycetes</taxon>
        <taxon>Agaricomycetidae</taxon>
        <taxon>Agaricales</taxon>
        <taxon>Agaricineae</taxon>
        <taxon>Psathyrellaceae</taxon>
        <taxon>Coprinopsis</taxon>
    </lineage>
</organism>
<dbReference type="eggNOG" id="KOG2582">
    <property type="taxonomic scope" value="Eukaryota"/>
</dbReference>
<comment type="caution">
    <text evidence="9">The sequence shown here is derived from an EMBL/GenBank/DDBJ whole genome shotgun (WGS) entry which is preliminary data.</text>
</comment>
<dbReference type="GO" id="GO:0006511">
    <property type="term" value="P:ubiquitin-dependent protein catabolic process"/>
    <property type="evidence" value="ECO:0007669"/>
    <property type="project" value="TreeGrafter"/>
</dbReference>
<dbReference type="GeneID" id="6015595"/>
<name>A8P5P6_COPC7</name>
<dbReference type="Pfam" id="PF01399">
    <property type="entry name" value="PCI"/>
    <property type="match status" value="1"/>
</dbReference>
<gene>
    <name evidence="9" type="ORF">CC1G_11317</name>
</gene>
<dbReference type="PROSITE" id="PS50250">
    <property type="entry name" value="PCI"/>
    <property type="match status" value="1"/>
</dbReference>
<dbReference type="InParanoid" id="A8P5P6"/>
<dbReference type="SMART" id="SM00088">
    <property type="entry name" value="PINT"/>
    <property type="match status" value="1"/>
</dbReference>
<dbReference type="GO" id="GO:0005737">
    <property type="term" value="C:cytoplasm"/>
    <property type="evidence" value="ECO:0007669"/>
    <property type="project" value="UniProtKB-SubCell"/>
</dbReference>
<dbReference type="InterPro" id="IPR055089">
    <property type="entry name" value="COP9_N"/>
</dbReference>
<dbReference type="Pfam" id="PF22788">
    <property type="entry name" value="COP9_hel_rpt"/>
    <property type="match status" value="1"/>
</dbReference>
<keyword evidence="5" id="KW-0963">Cytoplasm</keyword>
<keyword evidence="7" id="KW-0539">Nucleus</keyword>
<evidence type="ECO:0000256" key="1">
    <source>
        <dbReference type="ARBA" id="ARBA00004123"/>
    </source>
</evidence>
<dbReference type="EMBL" id="AACS02000011">
    <property type="protein sequence ID" value="EAU82800.1"/>
    <property type="molecule type" value="Genomic_DNA"/>
</dbReference>
<dbReference type="PANTHER" id="PTHR10758:SF1">
    <property type="entry name" value="COP9 SIGNALOSOME COMPLEX SUBUNIT 3"/>
    <property type="match status" value="1"/>
</dbReference>
<sequence>MAPSQDPLQVMDGIFQTITSQSASPSNVVSHIKSITPKELRDAALASPLSSGQDPLSVVAGAGYGSASWTVGALYILVARLTVQNAQAPPLDVITDFCKHFDPVQARHVPDRVTALARAIQRLAVAANNPRWAIEPLYLLLTRYPPHLSFLTTIHPIFTLTCLQAKHPTAALPILEVPISNIDTNLSELTYNDNLTYHYTGGIIFAMLKRWKEAEEFFEIVVTAPSTYPSSLQMEALKKMSIGQLIWKGKVSPLPKYTHPLLVRQFKSTPYQAFINAYPHNSESLKELLNKEKNLFQGEKNMGLLRQAVDRAPRWVLKKLTATYLSLNLTEIAKAVKIEDVNEVRGILLSMIEDGDLSATLSSTETETTVTFSDPSPRYNKSQIDALLLNAQAQSEYLLGLDRELGKSKEYLSKAVKGKGGDDGFSVGGMGGAMGAGMGGWPGGVEEELFAAGGASWEDGFA</sequence>
<keyword evidence="10" id="KW-1185">Reference proteome</keyword>
<dbReference type="OrthoDB" id="29061at2759"/>
<dbReference type="AlphaFoldDB" id="A8P5P6"/>
<dbReference type="KEGG" id="cci:CC1G_11317"/>
<evidence type="ECO:0000256" key="4">
    <source>
        <dbReference type="ARBA" id="ARBA00014878"/>
    </source>
</evidence>
<comment type="similarity">
    <text evidence="3">Belongs to the CSN3 family.</text>
</comment>
<dbReference type="Proteomes" id="UP000001861">
    <property type="component" value="Unassembled WGS sequence"/>
</dbReference>
<evidence type="ECO:0000256" key="6">
    <source>
        <dbReference type="ARBA" id="ARBA00022790"/>
    </source>
</evidence>
<dbReference type="InterPro" id="IPR000717">
    <property type="entry name" value="PCI_dom"/>
</dbReference>
<comment type="subcellular location">
    <subcellularLocation>
        <location evidence="2">Cytoplasm</location>
    </subcellularLocation>
    <subcellularLocation>
        <location evidence="1">Nucleus</location>
    </subcellularLocation>
</comment>
<dbReference type="STRING" id="240176.A8P5P6"/>
<evidence type="ECO:0000256" key="7">
    <source>
        <dbReference type="ARBA" id="ARBA00023242"/>
    </source>
</evidence>
<accession>A8P5P6</accession>
<evidence type="ECO:0000256" key="3">
    <source>
        <dbReference type="ARBA" id="ARBA00007084"/>
    </source>
</evidence>
<dbReference type="PANTHER" id="PTHR10758">
    <property type="entry name" value="26S PROTEASOME NON-ATPASE REGULATORY SUBUNIT 3/COP9 SIGNALOSOME COMPLEX SUBUNIT 3"/>
    <property type="match status" value="1"/>
</dbReference>
<evidence type="ECO:0000313" key="10">
    <source>
        <dbReference type="Proteomes" id="UP000001861"/>
    </source>
</evidence>
<dbReference type="RefSeq" id="XP_001838994.1">
    <property type="nucleotide sequence ID" value="XM_001838942.2"/>
</dbReference>
<evidence type="ECO:0000256" key="5">
    <source>
        <dbReference type="ARBA" id="ARBA00022490"/>
    </source>
</evidence>
<reference evidence="9 10" key="1">
    <citation type="journal article" date="2010" name="Proc. Natl. Acad. Sci. U.S.A.">
        <title>Insights into evolution of multicellular fungi from the assembled chromosomes of the mushroom Coprinopsis cinerea (Coprinus cinereus).</title>
        <authorList>
            <person name="Stajich J.E."/>
            <person name="Wilke S.K."/>
            <person name="Ahren D."/>
            <person name="Au C.H."/>
            <person name="Birren B.W."/>
            <person name="Borodovsky M."/>
            <person name="Burns C."/>
            <person name="Canback B."/>
            <person name="Casselton L.A."/>
            <person name="Cheng C.K."/>
            <person name="Deng J."/>
            <person name="Dietrich F.S."/>
            <person name="Fargo D.C."/>
            <person name="Farman M.L."/>
            <person name="Gathman A.C."/>
            <person name="Goldberg J."/>
            <person name="Guigo R."/>
            <person name="Hoegger P.J."/>
            <person name="Hooker J.B."/>
            <person name="Huggins A."/>
            <person name="James T.Y."/>
            <person name="Kamada T."/>
            <person name="Kilaru S."/>
            <person name="Kodira C."/>
            <person name="Kues U."/>
            <person name="Kupfer D."/>
            <person name="Kwan H.S."/>
            <person name="Lomsadze A."/>
            <person name="Li W."/>
            <person name="Lilly W.W."/>
            <person name="Ma L.J."/>
            <person name="Mackey A.J."/>
            <person name="Manning G."/>
            <person name="Martin F."/>
            <person name="Muraguchi H."/>
            <person name="Natvig D.O."/>
            <person name="Palmerini H."/>
            <person name="Ramesh M.A."/>
            <person name="Rehmeyer C.J."/>
            <person name="Roe B.A."/>
            <person name="Shenoy N."/>
            <person name="Stanke M."/>
            <person name="Ter-Hovhannisyan V."/>
            <person name="Tunlid A."/>
            <person name="Velagapudi R."/>
            <person name="Vision T.J."/>
            <person name="Zeng Q."/>
            <person name="Zolan M.E."/>
            <person name="Pukkila P.J."/>
        </authorList>
    </citation>
    <scope>NUCLEOTIDE SEQUENCE [LARGE SCALE GENOMIC DNA]</scope>
    <source>
        <strain evidence="10">Okayama-7 / 130 / ATCC MYA-4618 / FGSC 9003</strain>
    </source>
</reference>